<organism evidence="1 2">
    <name type="scientific">Tetrapyrgos nigripes</name>
    <dbReference type="NCBI Taxonomy" id="182062"/>
    <lineage>
        <taxon>Eukaryota</taxon>
        <taxon>Fungi</taxon>
        <taxon>Dikarya</taxon>
        <taxon>Basidiomycota</taxon>
        <taxon>Agaricomycotina</taxon>
        <taxon>Agaricomycetes</taxon>
        <taxon>Agaricomycetidae</taxon>
        <taxon>Agaricales</taxon>
        <taxon>Marasmiineae</taxon>
        <taxon>Marasmiaceae</taxon>
        <taxon>Tetrapyrgos</taxon>
    </lineage>
</organism>
<dbReference type="InterPro" id="IPR007364">
    <property type="entry name" value="SFM1-like"/>
</dbReference>
<dbReference type="AlphaFoldDB" id="A0A8H5FXF5"/>
<proteinExistence type="predicted"/>
<protein>
    <submittedName>
        <fullName evidence="1">Uncharacterized protein</fullName>
    </submittedName>
</protein>
<dbReference type="PANTHER" id="PTHR35517">
    <property type="entry name" value="PROTEIN ARGININE N-METHYLTRANSFERASE SFM1"/>
    <property type="match status" value="1"/>
</dbReference>
<gene>
    <name evidence="1" type="ORF">D9758_011943</name>
</gene>
<comment type="caution">
    <text evidence="1">The sequence shown here is derived from an EMBL/GenBank/DDBJ whole genome shotgun (WGS) entry which is preliminary data.</text>
</comment>
<dbReference type="GO" id="GO:0035241">
    <property type="term" value="F:protein-arginine omega-N monomethyltransferase activity"/>
    <property type="evidence" value="ECO:0007669"/>
    <property type="project" value="TreeGrafter"/>
</dbReference>
<reference evidence="1 2" key="1">
    <citation type="journal article" date="2020" name="ISME J.">
        <title>Uncovering the hidden diversity of litter-decomposition mechanisms in mushroom-forming fungi.</title>
        <authorList>
            <person name="Floudas D."/>
            <person name="Bentzer J."/>
            <person name="Ahren D."/>
            <person name="Johansson T."/>
            <person name="Persson P."/>
            <person name="Tunlid A."/>
        </authorList>
    </citation>
    <scope>NUCLEOTIDE SEQUENCE [LARGE SCALE GENOMIC DNA]</scope>
    <source>
        <strain evidence="1 2">CBS 291.85</strain>
    </source>
</reference>
<name>A0A8H5FXF5_9AGAR</name>
<sequence>MFLPLDKIPYTVSPMPSATLSLQASIEMPFRPVQMTTETALGVTKRVVQDKIPLDKIPYIASYMVKHNQPILPPGMQELLYIHTYIR</sequence>
<accession>A0A8H5FXF5</accession>
<keyword evidence="2" id="KW-1185">Reference proteome</keyword>
<dbReference type="PANTHER" id="PTHR35517:SF1">
    <property type="entry name" value="PROTEIN ARGININE N-METHYLTRANSFERASE SFM1"/>
    <property type="match status" value="1"/>
</dbReference>
<dbReference type="OrthoDB" id="373498at2759"/>
<dbReference type="Pfam" id="PF04252">
    <property type="entry name" value="SFM1-like"/>
    <property type="match status" value="1"/>
</dbReference>
<evidence type="ECO:0000313" key="2">
    <source>
        <dbReference type="Proteomes" id="UP000559256"/>
    </source>
</evidence>
<evidence type="ECO:0000313" key="1">
    <source>
        <dbReference type="EMBL" id="KAF5352318.1"/>
    </source>
</evidence>
<dbReference type="Proteomes" id="UP000559256">
    <property type="component" value="Unassembled WGS sequence"/>
</dbReference>
<dbReference type="EMBL" id="JAACJM010000066">
    <property type="protein sequence ID" value="KAF5352318.1"/>
    <property type="molecule type" value="Genomic_DNA"/>
</dbReference>